<dbReference type="Pfam" id="PF08282">
    <property type="entry name" value="Hydrolase_3"/>
    <property type="match status" value="1"/>
</dbReference>
<reference evidence="1" key="1">
    <citation type="submission" date="2021-10" db="EMBL/GenBank/DDBJ databases">
        <title>Anaerobic single-cell dispensing facilitates the cultivation of human gut bacteria.</title>
        <authorList>
            <person name="Afrizal A."/>
        </authorList>
    </citation>
    <scope>NUCLEOTIDE SEQUENCE</scope>
    <source>
        <strain evidence="1">CLA-AA-H215</strain>
    </source>
</reference>
<dbReference type="GO" id="GO:0005829">
    <property type="term" value="C:cytosol"/>
    <property type="evidence" value="ECO:0007669"/>
    <property type="project" value="TreeGrafter"/>
</dbReference>
<dbReference type="GO" id="GO:0016791">
    <property type="term" value="F:phosphatase activity"/>
    <property type="evidence" value="ECO:0007669"/>
    <property type="project" value="TreeGrafter"/>
</dbReference>
<dbReference type="GO" id="GO:0000287">
    <property type="term" value="F:magnesium ion binding"/>
    <property type="evidence" value="ECO:0007669"/>
    <property type="project" value="TreeGrafter"/>
</dbReference>
<dbReference type="NCBIfam" id="TIGR01484">
    <property type="entry name" value="HAD-SF-IIB"/>
    <property type="match status" value="1"/>
</dbReference>
<comment type="caution">
    <text evidence="1">The sequence shown here is derived from an EMBL/GenBank/DDBJ whole genome shotgun (WGS) entry which is preliminary data.</text>
</comment>
<name>A0AAE3E9W7_9FIRM</name>
<dbReference type="Proteomes" id="UP001198182">
    <property type="component" value="Unassembled WGS sequence"/>
</dbReference>
<dbReference type="SUPFAM" id="SSF56784">
    <property type="entry name" value="HAD-like"/>
    <property type="match status" value="1"/>
</dbReference>
<dbReference type="PANTHER" id="PTHR10000:SF8">
    <property type="entry name" value="HAD SUPERFAMILY HYDROLASE-LIKE, TYPE 3"/>
    <property type="match status" value="1"/>
</dbReference>
<dbReference type="InterPro" id="IPR006379">
    <property type="entry name" value="HAD-SF_hydro_IIB"/>
</dbReference>
<gene>
    <name evidence="1" type="ORF">LKD81_06775</name>
</gene>
<protein>
    <submittedName>
        <fullName evidence="1">Cof-type HAD-IIB family hydrolase</fullName>
    </submittedName>
</protein>
<keyword evidence="1" id="KW-0378">Hydrolase</keyword>
<organism evidence="1 2">
    <name type="scientific">Hominifimenecus microfluidus</name>
    <dbReference type="NCBI Taxonomy" id="2885348"/>
    <lineage>
        <taxon>Bacteria</taxon>
        <taxon>Bacillati</taxon>
        <taxon>Bacillota</taxon>
        <taxon>Clostridia</taxon>
        <taxon>Lachnospirales</taxon>
        <taxon>Lachnospiraceae</taxon>
        <taxon>Hominifimenecus</taxon>
    </lineage>
</organism>
<dbReference type="InterPro" id="IPR000150">
    <property type="entry name" value="Cof"/>
</dbReference>
<sequence length="289" mass="31391">MKKIKMIALDLDGTTLADGGILTENTKQVLEEACRRGVHIVVASGRSFYSLPECIHQVEGLEYSINSNGSSVYRLHTAERICHETLNSACVPTILAILQEENACIECFVDGIAYADQAFVEDPVGFGATEQGRIYIQKTRKPVDGIVSFIQDNITNLDAIDAVVSNPEQKARLEEKLAQAGDFYLTSSVDHLIEMAGSRAGKAAALQWLAGELRIAPEEVMACGNAENDRDMLLYAGYGVAVANSPESLKRDADYVTEDNNHEGVANAIRRLVLDSGEPQSGEEPNAEE</sequence>
<proteinExistence type="predicted"/>
<dbReference type="NCBIfam" id="TIGR00099">
    <property type="entry name" value="Cof-subfamily"/>
    <property type="match status" value="1"/>
</dbReference>
<dbReference type="InterPro" id="IPR023214">
    <property type="entry name" value="HAD_sf"/>
</dbReference>
<accession>A0AAE3E9W7</accession>
<dbReference type="SFLD" id="SFLDS00003">
    <property type="entry name" value="Haloacid_Dehalogenase"/>
    <property type="match status" value="1"/>
</dbReference>
<dbReference type="InterPro" id="IPR036412">
    <property type="entry name" value="HAD-like_sf"/>
</dbReference>
<dbReference type="EMBL" id="JAJEQR010000015">
    <property type="protein sequence ID" value="MCC2230704.1"/>
    <property type="molecule type" value="Genomic_DNA"/>
</dbReference>
<evidence type="ECO:0000313" key="1">
    <source>
        <dbReference type="EMBL" id="MCC2230704.1"/>
    </source>
</evidence>
<dbReference type="RefSeq" id="WP_308453341.1">
    <property type="nucleotide sequence ID" value="NZ_JAJEQR010000015.1"/>
</dbReference>
<dbReference type="Gene3D" id="3.40.50.1000">
    <property type="entry name" value="HAD superfamily/HAD-like"/>
    <property type="match status" value="1"/>
</dbReference>
<dbReference type="Gene3D" id="3.30.1240.10">
    <property type="match status" value="1"/>
</dbReference>
<dbReference type="AlphaFoldDB" id="A0AAE3E9W7"/>
<evidence type="ECO:0000313" key="2">
    <source>
        <dbReference type="Proteomes" id="UP001198182"/>
    </source>
</evidence>
<dbReference type="PANTHER" id="PTHR10000">
    <property type="entry name" value="PHOSPHOSERINE PHOSPHATASE"/>
    <property type="match status" value="1"/>
</dbReference>
<keyword evidence="2" id="KW-1185">Reference proteome</keyword>
<dbReference type="SFLD" id="SFLDG01140">
    <property type="entry name" value="C2.B:_Phosphomannomutase_and_P"/>
    <property type="match status" value="1"/>
</dbReference>